<dbReference type="EMBL" id="JBHSEW010000008">
    <property type="protein sequence ID" value="MFC4622543.1"/>
    <property type="molecule type" value="Genomic_DNA"/>
</dbReference>
<dbReference type="Proteomes" id="UP001595967">
    <property type="component" value="Unassembled WGS sequence"/>
</dbReference>
<evidence type="ECO:0000313" key="2">
    <source>
        <dbReference type="Proteomes" id="UP001595967"/>
    </source>
</evidence>
<reference evidence="2" key="1">
    <citation type="journal article" date="2019" name="Int. J. Syst. Evol. Microbiol.">
        <title>The Global Catalogue of Microorganisms (GCM) 10K type strain sequencing project: providing services to taxonomists for standard genome sequencing and annotation.</title>
        <authorList>
            <consortium name="The Broad Institute Genomics Platform"/>
            <consortium name="The Broad Institute Genome Sequencing Center for Infectious Disease"/>
            <person name="Wu L."/>
            <person name="Ma J."/>
        </authorList>
    </citation>
    <scope>NUCLEOTIDE SEQUENCE [LARGE SCALE GENOMIC DNA]</scope>
    <source>
        <strain evidence="2">JCM 11650</strain>
    </source>
</reference>
<dbReference type="RefSeq" id="WP_377726018.1">
    <property type="nucleotide sequence ID" value="NZ_JBHSEW010000008.1"/>
</dbReference>
<proteinExistence type="predicted"/>
<name>A0ABV9GWZ7_9BURK</name>
<sequence>MPTYRFTQLPTAPRRAANQAQFACVRLHRCASDPDNPERLSLSGKLSEVCLALEQLAARQNQIRRA</sequence>
<protein>
    <submittedName>
        <fullName evidence="1">Uncharacterized protein</fullName>
    </submittedName>
</protein>
<accession>A0ABV9GWZ7</accession>
<gene>
    <name evidence="1" type="ORF">ACFO3A_09985</name>
</gene>
<evidence type="ECO:0000313" key="1">
    <source>
        <dbReference type="EMBL" id="MFC4622543.1"/>
    </source>
</evidence>
<keyword evidence="2" id="KW-1185">Reference proteome</keyword>
<organism evidence="1 2">
    <name type="scientific">Comamonas nitrativorans</name>
    <dbReference type="NCBI Taxonomy" id="108437"/>
    <lineage>
        <taxon>Bacteria</taxon>
        <taxon>Pseudomonadati</taxon>
        <taxon>Pseudomonadota</taxon>
        <taxon>Betaproteobacteria</taxon>
        <taxon>Burkholderiales</taxon>
        <taxon>Comamonadaceae</taxon>
        <taxon>Comamonas</taxon>
    </lineage>
</organism>
<comment type="caution">
    <text evidence="1">The sequence shown here is derived from an EMBL/GenBank/DDBJ whole genome shotgun (WGS) entry which is preliminary data.</text>
</comment>